<organism evidence="2 3">
    <name type="scientific">Gossypium aridum</name>
    <name type="common">American cotton</name>
    <name type="synonym">Erioxylum aridum</name>
    <dbReference type="NCBI Taxonomy" id="34290"/>
    <lineage>
        <taxon>Eukaryota</taxon>
        <taxon>Viridiplantae</taxon>
        <taxon>Streptophyta</taxon>
        <taxon>Embryophyta</taxon>
        <taxon>Tracheophyta</taxon>
        <taxon>Spermatophyta</taxon>
        <taxon>Magnoliopsida</taxon>
        <taxon>eudicotyledons</taxon>
        <taxon>Gunneridae</taxon>
        <taxon>Pentapetalae</taxon>
        <taxon>rosids</taxon>
        <taxon>malvids</taxon>
        <taxon>Malvales</taxon>
        <taxon>Malvaceae</taxon>
        <taxon>Malvoideae</taxon>
        <taxon>Gossypium</taxon>
    </lineage>
</organism>
<proteinExistence type="predicted"/>
<feature type="transmembrane region" description="Helical" evidence="1">
    <location>
        <begin position="26"/>
        <end position="46"/>
    </location>
</feature>
<dbReference type="EMBL" id="JABFAA010000013">
    <property type="protein sequence ID" value="MBA0699859.1"/>
    <property type="molecule type" value="Genomic_DNA"/>
</dbReference>
<keyword evidence="1" id="KW-0812">Transmembrane</keyword>
<evidence type="ECO:0000313" key="3">
    <source>
        <dbReference type="Proteomes" id="UP000593577"/>
    </source>
</evidence>
<sequence>MTVWFAVTPFPRISYSPITLIARNRYYAPLAPITYSVFFPFCYFIFCPRPQHSYSLAPPCTGHFFSLPLTLSLIIVHRFFDFIHFIKKEKSISRGIFT</sequence>
<dbReference type="Proteomes" id="UP000593577">
    <property type="component" value="Unassembled WGS sequence"/>
</dbReference>
<dbReference type="AlphaFoldDB" id="A0A7J8YLJ3"/>
<keyword evidence="1" id="KW-1133">Transmembrane helix</keyword>
<keyword evidence="3" id="KW-1185">Reference proteome</keyword>
<gene>
    <name evidence="2" type="ORF">Goari_001464</name>
</gene>
<reference evidence="2 3" key="1">
    <citation type="journal article" date="2019" name="Genome Biol. Evol.">
        <title>Insights into the evolution of the New World diploid cottons (Gossypium, subgenus Houzingenia) based on genome sequencing.</title>
        <authorList>
            <person name="Grover C.E."/>
            <person name="Arick M.A. 2nd"/>
            <person name="Thrash A."/>
            <person name="Conover J.L."/>
            <person name="Sanders W.S."/>
            <person name="Peterson D.G."/>
            <person name="Frelichowski J.E."/>
            <person name="Scheffler J.A."/>
            <person name="Scheffler B.E."/>
            <person name="Wendel J.F."/>
        </authorList>
    </citation>
    <scope>NUCLEOTIDE SEQUENCE [LARGE SCALE GENOMIC DNA]</scope>
    <source>
        <strain evidence="2">185</strain>
        <tissue evidence="2">Leaf</tissue>
    </source>
</reference>
<keyword evidence="1" id="KW-0472">Membrane</keyword>
<evidence type="ECO:0000313" key="2">
    <source>
        <dbReference type="EMBL" id="MBA0699859.1"/>
    </source>
</evidence>
<feature type="transmembrane region" description="Helical" evidence="1">
    <location>
        <begin position="66"/>
        <end position="86"/>
    </location>
</feature>
<accession>A0A7J8YLJ3</accession>
<protein>
    <submittedName>
        <fullName evidence="2">Uncharacterized protein</fullName>
    </submittedName>
</protein>
<comment type="caution">
    <text evidence="2">The sequence shown here is derived from an EMBL/GenBank/DDBJ whole genome shotgun (WGS) entry which is preliminary data.</text>
</comment>
<name>A0A7J8YLJ3_GOSAI</name>
<feature type="non-terminal residue" evidence="2">
    <location>
        <position position="98"/>
    </location>
</feature>
<evidence type="ECO:0000256" key="1">
    <source>
        <dbReference type="SAM" id="Phobius"/>
    </source>
</evidence>